<keyword evidence="3" id="KW-0548">Nucleotidyltransferase</keyword>
<comment type="caution">
    <text evidence="3">The sequence shown here is derived from an EMBL/GenBank/DDBJ whole genome shotgun (WGS) entry which is preliminary data.</text>
</comment>
<dbReference type="GO" id="GO:0003964">
    <property type="term" value="F:RNA-directed DNA polymerase activity"/>
    <property type="evidence" value="ECO:0007669"/>
    <property type="project" value="UniProtKB-KW"/>
</dbReference>
<evidence type="ECO:0000256" key="1">
    <source>
        <dbReference type="SAM" id="MobiDB-lite"/>
    </source>
</evidence>
<keyword evidence="3" id="KW-0808">Transferase</keyword>
<gene>
    <name evidence="3" type="ORF">Tci_028051</name>
</gene>
<dbReference type="InterPro" id="IPR005162">
    <property type="entry name" value="Retrotrans_gag_dom"/>
</dbReference>
<evidence type="ECO:0000313" key="3">
    <source>
        <dbReference type="EMBL" id="GEU56073.1"/>
    </source>
</evidence>
<proteinExistence type="predicted"/>
<feature type="region of interest" description="Disordered" evidence="1">
    <location>
        <begin position="165"/>
        <end position="189"/>
    </location>
</feature>
<sequence length="587" mass="67218">MRTRSSSNLIVESFTIPKRCNRRRSKQIVKPELHTIEEIPVATMADTRTMSKLLQAPTKGYRDAIVIPAILAENFELQVGLLSITTNLKNNIKNFQQKFDETFSEAWDRFKDLLRKCPHHGISELHQIDTFYNSLTQSDQDSLNTVSGATSTYNQGGNEYRLQGDPNYHVSNQMGPPDFPLPNMQNNQNRYNQNQENYQAPNNQAQVGPSHDFSNYMKTNDVNMRAMQNQISNIKTELKNEFKTTMLNQNNELRNMMSNEIKNMMSSFIQMQSPSGSGSLPSNTIANPEVVKRDIEATKDKVQATSKFTFPADFVVVGYDVDPRVPLILGRPFLRTVRALVDVHGEELILRDVDEQLIFHADSTSKHPHKHREESINMINFINITCEDWFPEVLKFKKSNHPSTDLREIEYLLNQDPSTESDIKTINPILEKFTDEPALAYLLPPEDNDDDDLFDLKSDNDEWKKLLYGDCYKDIDSKKDKNKDFKIKSLVVEAHIVESNALLPQLLDNDSTLLEESSEIASLSSSPFGNEDKVFNSSILILGRIQILKDESKDKDLRDKDLILKERNFLSISSDKELLLFLELTVI</sequence>
<feature type="domain" description="Retrotransposon gag" evidence="2">
    <location>
        <begin position="86"/>
        <end position="136"/>
    </location>
</feature>
<dbReference type="AlphaFoldDB" id="A0A6L2L2I4"/>
<dbReference type="Gene3D" id="2.40.70.10">
    <property type="entry name" value="Acid Proteases"/>
    <property type="match status" value="1"/>
</dbReference>
<dbReference type="EMBL" id="BKCJ010003602">
    <property type="protein sequence ID" value="GEU56073.1"/>
    <property type="molecule type" value="Genomic_DNA"/>
</dbReference>
<organism evidence="3">
    <name type="scientific">Tanacetum cinerariifolium</name>
    <name type="common">Dalmatian daisy</name>
    <name type="synonym">Chrysanthemum cinerariifolium</name>
    <dbReference type="NCBI Taxonomy" id="118510"/>
    <lineage>
        <taxon>Eukaryota</taxon>
        <taxon>Viridiplantae</taxon>
        <taxon>Streptophyta</taxon>
        <taxon>Embryophyta</taxon>
        <taxon>Tracheophyta</taxon>
        <taxon>Spermatophyta</taxon>
        <taxon>Magnoliopsida</taxon>
        <taxon>eudicotyledons</taxon>
        <taxon>Gunneridae</taxon>
        <taxon>Pentapetalae</taxon>
        <taxon>asterids</taxon>
        <taxon>campanulids</taxon>
        <taxon>Asterales</taxon>
        <taxon>Asteraceae</taxon>
        <taxon>Asteroideae</taxon>
        <taxon>Anthemideae</taxon>
        <taxon>Anthemidinae</taxon>
        <taxon>Tanacetum</taxon>
    </lineage>
</organism>
<keyword evidence="3" id="KW-0695">RNA-directed DNA polymerase</keyword>
<accession>A0A6L2L2I4</accession>
<name>A0A6L2L2I4_TANCI</name>
<evidence type="ECO:0000259" key="2">
    <source>
        <dbReference type="Pfam" id="PF03732"/>
    </source>
</evidence>
<dbReference type="InterPro" id="IPR021109">
    <property type="entry name" value="Peptidase_aspartic_dom_sf"/>
</dbReference>
<dbReference type="Pfam" id="PF03732">
    <property type="entry name" value="Retrotrans_gag"/>
    <property type="match status" value="1"/>
</dbReference>
<dbReference type="PANTHER" id="PTHR33067">
    <property type="entry name" value="RNA-DIRECTED DNA POLYMERASE-RELATED"/>
    <property type="match status" value="1"/>
</dbReference>
<reference evidence="3" key="1">
    <citation type="journal article" date="2019" name="Sci. Rep.">
        <title>Draft genome of Tanacetum cinerariifolium, the natural source of mosquito coil.</title>
        <authorList>
            <person name="Yamashiro T."/>
            <person name="Shiraishi A."/>
            <person name="Satake H."/>
            <person name="Nakayama K."/>
        </authorList>
    </citation>
    <scope>NUCLEOTIDE SEQUENCE</scope>
</reference>
<protein>
    <submittedName>
        <fullName evidence="3">Reverse transcriptase domain-containing protein</fullName>
    </submittedName>
</protein>
<dbReference type="PANTHER" id="PTHR33067:SF9">
    <property type="entry name" value="RNA-DIRECTED DNA POLYMERASE"/>
    <property type="match status" value="1"/>
</dbReference>